<comment type="caution">
    <text evidence="1">The sequence shown here is derived from an EMBL/GenBank/DDBJ whole genome shotgun (WGS) entry which is preliminary data.</text>
</comment>
<gene>
    <name evidence="1" type="ORF">PENTCL1PPCAC_28854</name>
</gene>
<dbReference type="EMBL" id="BTSX01000006">
    <property type="protein sequence ID" value="GMT06680.1"/>
    <property type="molecule type" value="Genomic_DNA"/>
</dbReference>
<dbReference type="Proteomes" id="UP001432027">
    <property type="component" value="Unassembled WGS sequence"/>
</dbReference>
<sequence length="254" mass="29494">TAILSIQLRCQTNFDCYNTEFQYFFDVFKSLFHEVPDDLEFFATNSNSSIRNISLTLAVTSSLVEQIAERINFETAVSYFTSMQNRLAVMEFLNQNDTTNNVGLDAVRRISEYFRAAILENLRRTTWLSDTDSFGLTILDQFVQFVNDMRIYTDFDKYDTDLTYIRTLNKKFNTHYYESVQRETGCQWLDVAIALESGNALLMKEASDNELVSLLLRVQNSFTFNVFNYHHTIILLATTFFPLTQNTSEPAFVI</sequence>
<keyword evidence="2" id="KW-1185">Reference proteome</keyword>
<dbReference type="AlphaFoldDB" id="A0AAV5UI04"/>
<proteinExistence type="predicted"/>
<feature type="non-terminal residue" evidence="1">
    <location>
        <position position="254"/>
    </location>
</feature>
<evidence type="ECO:0000313" key="2">
    <source>
        <dbReference type="Proteomes" id="UP001432027"/>
    </source>
</evidence>
<name>A0AAV5UI04_9BILA</name>
<accession>A0AAV5UI04</accession>
<protein>
    <recommendedName>
        <fullName evidence="3">Peptidase</fullName>
    </recommendedName>
</protein>
<organism evidence="1 2">
    <name type="scientific">Pristionchus entomophagus</name>
    <dbReference type="NCBI Taxonomy" id="358040"/>
    <lineage>
        <taxon>Eukaryota</taxon>
        <taxon>Metazoa</taxon>
        <taxon>Ecdysozoa</taxon>
        <taxon>Nematoda</taxon>
        <taxon>Chromadorea</taxon>
        <taxon>Rhabditida</taxon>
        <taxon>Rhabditina</taxon>
        <taxon>Diplogasteromorpha</taxon>
        <taxon>Diplogasteroidea</taxon>
        <taxon>Neodiplogasteridae</taxon>
        <taxon>Pristionchus</taxon>
    </lineage>
</organism>
<evidence type="ECO:0008006" key="3">
    <source>
        <dbReference type="Google" id="ProtNLM"/>
    </source>
</evidence>
<evidence type="ECO:0000313" key="1">
    <source>
        <dbReference type="EMBL" id="GMT06680.1"/>
    </source>
</evidence>
<feature type="non-terminal residue" evidence="1">
    <location>
        <position position="1"/>
    </location>
</feature>
<reference evidence="1" key="1">
    <citation type="submission" date="2023-10" db="EMBL/GenBank/DDBJ databases">
        <title>Genome assembly of Pristionchus species.</title>
        <authorList>
            <person name="Yoshida K."/>
            <person name="Sommer R.J."/>
        </authorList>
    </citation>
    <scope>NUCLEOTIDE SEQUENCE</scope>
    <source>
        <strain evidence="1">RS0144</strain>
    </source>
</reference>